<sequence>MSPSVQYGGDEVGAVVLDIGSHAVKAGYAGEDAPKAVFPSAYAAVPNPDAPASASYIHGNSAHLYRPRASIHNFVQDGIVADWDAASRAIEHAFAQRLRLDSLEEYPLLTTEASWNPKENKELLCELAFEKWNAPAYYAVDKAVMSAFAAGKGSALVIDIGDELTSITPVYDGFVLRKAIQKQPLAGSVLSEVLLATLKNQSIPVTPHYLVKTKEAVEPNQPARAQLREERIPNLAEPEKSATTPSYHHFEELRLMHELKESVCEVVTPTWDDNVVQSKPTRSFEFPDGYNTYLGVPRLSVPEILFNPQAHLPQEFTTRVLPPSASTIPSHPPSALQPLSNLIRATLSQVDPDLQATLLANVVVTGGTTLIPGFVDRLSAELGTIAPGVKIKIHAAASSAERVNSSWLGGSILASLGTFHQLWIGKDEYQEVGKSIVHRRAK</sequence>
<proteinExistence type="inferred from homology"/>
<dbReference type="Gene3D" id="3.90.640.10">
    <property type="entry name" value="Actin, Chain A, domain 4"/>
    <property type="match status" value="2"/>
</dbReference>
<keyword evidence="3" id="KW-1185">Reference proteome</keyword>
<dbReference type="OrthoDB" id="5132116at2759"/>
<dbReference type="InterPro" id="IPR004000">
    <property type="entry name" value="Actin"/>
</dbReference>
<comment type="caution">
    <text evidence="2">The sequence shown here is derived from an EMBL/GenBank/DDBJ whole genome shotgun (WGS) entry which is preliminary data.</text>
</comment>
<dbReference type="EMBL" id="PUHQ01000043">
    <property type="protein sequence ID" value="KAG0660515.1"/>
    <property type="molecule type" value="Genomic_DNA"/>
</dbReference>
<dbReference type="CDD" id="cd13395">
    <property type="entry name" value="ASKHA_NBD_Arp4_ACTL6-like"/>
    <property type="match status" value="1"/>
</dbReference>
<dbReference type="PANTHER" id="PTHR11937">
    <property type="entry name" value="ACTIN"/>
    <property type="match status" value="1"/>
</dbReference>
<name>A0A9P6W0Q8_RHOMI</name>
<dbReference type="AlphaFoldDB" id="A0A9P6W0Q8"/>
<protein>
    <submittedName>
        <fullName evidence="2">NuA4 histone acetyltransferase subunit</fullName>
    </submittedName>
</protein>
<dbReference type="Pfam" id="PF00022">
    <property type="entry name" value="Actin"/>
    <property type="match status" value="1"/>
</dbReference>
<gene>
    <name evidence="2" type="primary">ARP4</name>
    <name evidence="2" type="ORF">C6P46_004540</name>
</gene>
<accession>A0A9P6W0Q8</accession>
<evidence type="ECO:0000313" key="2">
    <source>
        <dbReference type="EMBL" id="KAG0660515.1"/>
    </source>
</evidence>
<reference evidence="2 3" key="1">
    <citation type="submission" date="2020-11" db="EMBL/GenBank/DDBJ databases">
        <title>Kefir isolates.</title>
        <authorList>
            <person name="Marcisauskas S."/>
            <person name="Kim Y."/>
            <person name="Blasche S."/>
        </authorList>
    </citation>
    <scope>NUCLEOTIDE SEQUENCE [LARGE SCALE GENOMIC DNA]</scope>
    <source>
        <strain evidence="2 3">KR</strain>
    </source>
</reference>
<dbReference type="Proteomes" id="UP000777482">
    <property type="component" value="Unassembled WGS sequence"/>
</dbReference>
<dbReference type="FunFam" id="3.30.420.40:FF:000050">
    <property type="entry name" value="Actin, alpha skeletal muscle"/>
    <property type="match status" value="1"/>
</dbReference>
<dbReference type="InterPro" id="IPR043129">
    <property type="entry name" value="ATPase_NBD"/>
</dbReference>
<dbReference type="SUPFAM" id="SSF53067">
    <property type="entry name" value="Actin-like ATPase domain"/>
    <property type="match status" value="2"/>
</dbReference>
<evidence type="ECO:0000313" key="3">
    <source>
        <dbReference type="Proteomes" id="UP000777482"/>
    </source>
</evidence>
<dbReference type="SMART" id="SM00268">
    <property type="entry name" value="ACTIN"/>
    <property type="match status" value="1"/>
</dbReference>
<organism evidence="2 3">
    <name type="scientific">Rhodotorula mucilaginosa</name>
    <name type="common">Yeast</name>
    <name type="synonym">Rhodotorula rubra</name>
    <dbReference type="NCBI Taxonomy" id="5537"/>
    <lineage>
        <taxon>Eukaryota</taxon>
        <taxon>Fungi</taxon>
        <taxon>Dikarya</taxon>
        <taxon>Basidiomycota</taxon>
        <taxon>Pucciniomycotina</taxon>
        <taxon>Microbotryomycetes</taxon>
        <taxon>Sporidiobolales</taxon>
        <taxon>Sporidiobolaceae</taxon>
        <taxon>Rhodotorula</taxon>
    </lineage>
</organism>
<dbReference type="PRINTS" id="PR00190">
    <property type="entry name" value="ACTIN"/>
</dbReference>
<evidence type="ECO:0000256" key="1">
    <source>
        <dbReference type="RuleBase" id="RU000487"/>
    </source>
</evidence>
<comment type="similarity">
    <text evidence="1">Belongs to the actin family.</text>
</comment>
<dbReference type="Gene3D" id="3.30.420.40">
    <property type="match status" value="4"/>
</dbReference>